<gene>
    <name evidence="4" type="ORF">A1O9_10623</name>
</gene>
<dbReference type="InterPro" id="IPR055129">
    <property type="entry name" value="YEATS_dom"/>
</dbReference>
<name>A0A072PC76_9EURO</name>
<dbReference type="AlphaFoldDB" id="A0A072PC76"/>
<dbReference type="PROSITE" id="PS51037">
    <property type="entry name" value="YEATS"/>
    <property type="match status" value="1"/>
</dbReference>
<dbReference type="VEuPathDB" id="FungiDB:A1O9_10623"/>
<evidence type="ECO:0000259" key="3">
    <source>
        <dbReference type="PROSITE" id="PS51037"/>
    </source>
</evidence>
<accession>A0A072PC76</accession>
<evidence type="ECO:0000313" key="5">
    <source>
        <dbReference type="Proteomes" id="UP000027920"/>
    </source>
</evidence>
<keyword evidence="1 2" id="KW-0539">Nucleus</keyword>
<evidence type="ECO:0000256" key="2">
    <source>
        <dbReference type="PROSITE-ProRule" id="PRU00376"/>
    </source>
</evidence>
<dbReference type="Gene3D" id="2.60.40.1970">
    <property type="entry name" value="YEATS domain"/>
    <property type="match status" value="1"/>
</dbReference>
<dbReference type="InterPro" id="IPR038704">
    <property type="entry name" value="YEAST_sf"/>
</dbReference>
<comment type="caution">
    <text evidence="4">The sequence shown here is derived from an EMBL/GenBank/DDBJ whole genome shotgun (WGS) entry which is preliminary data.</text>
</comment>
<proteinExistence type="predicted"/>
<evidence type="ECO:0000313" key="4">
    <source>
        <dbReference type="EMBL" id="KEF53175.1"/>
    </source>
</evidence>
<keyword evidence="5" id="KW-1185">Reference proteome</keyword>
<dbReference type="STRING" id="1182545.A0A072PC76"/>
<feature type="domain" description="YEATS" evidence="3">
    <location>
        <begin position="75"/>
        <end position="256"/>
    </location>
</feature>
<organism evidence="4 5">
    <name type="scientific">Exophiala aquamarina CBS 119918</name>
    <dbReference type="NCBI Taxonomy" id="1182545"/>
    <lineage>
        <taxon>Eukaryota</taxon>
        <taxon>Fungi</taxon>
        <taxon>Dikarya</taxon>
        <taxon>Ascomycota</taxon>
        <taxon>Pezizomycotina</taxon>
        <taxon>Eurotiomycetes</taxon>
        <taxon>Chaetothyriomycetidae</taxon>
        <taxon>Chaetothyriales</taxon>
        <taxon>Herpotrichiellaceae</taxon>
        <taxon>Exophiala</taxon>
    </lineage>
</organism>
<reference evidence="4 5" key="1">
    <citation type="submission" date="2013-03" db="EMBL/GenBank/DDBJ databases">
        <title>The Genome Sequence of Exophiala aquamarina CBS 119918.</title>
        <authorList>
            <consortium name="The Broad Institute Genomics Platform"/>
            <person name="Cuomo C."/>
            <person name="de Hoog S."/>
            <person name="Gorbushina A."/>
            <person name="Walker B."/>
            <person name="Young S.K."/>
            <person name="Zeng Q."/>
            <person name="Gargeya S."/>
            <person name="Fitzgerald M."/>
            <person name="Haas B."/>
            <person name="Abouelleil A."/>
            <person name="Allen A.W."/>
            <person name="Alvarado L."/>
            <person name="Arachchi H.M."/>
            <person name="Berlin A.M."/>
            <person name="Chapman S.B."/>
            <person name="Gainer-Dewar J."/>
            <person name="Goldberg J."/>
            <person name="Griggs A."/>
            <person name="Gujja S."/>
            <person name="Hansen M."/>
            <person name="Howarth C."/>
            <person name="Imamovic A."/>
            <person name="Ireland A."/>
            <person name="Larimer J."/>
            <person name="McCowan C."/>
            <person name="Murphy C."/>
            <person name="Pearson M."/>
            <person name="Poon T.W."/>
            <person name="Priest M."/>
            <person name="Roberts A."/>
            <person name="Saif S."/>
            <person name="Shea T."/>
            <person name="Sisk P."/>
            <person name="Sykes S."/>
            <person name="Wortman J."/>
            <person name="Nusbaum C."/>
            <person name="Birren B."/>
        </authorList>
    </citation>
    <scope>NUCLEOTIDE SEQUENCE [LARGE SCALE GENOMIC DNA]</scope>
    <source>
        <strain evidence="4 5">CBS 119918</strain>
    </source>
</reference>
<dbReference type="RefSeq" id="XP_013255765.1">
    <property type="nucleotide sequence ID" value="XM_013400311.1"/>
</dbReference>
<comment type="subcellular location">
    <subcellularLocation>
        <location evidence="2">Nucleus</location>
    </subcellularLocation>
</comment>
<sequence length="256" mass="30123">MAHWADVSITTQMTTVGLDDRAVLLLPNEIETRCPMCRTPTTANFDRARQSKLQEQYPTTYQERQTEHRTIVNDDSAPRVDTLTVYIGNEHSLVRTEDDSNNKHQWKFFVRPSRSDLLEEVQIFLVRCTVAWFHQFADRMQHPTFRNPRVIVQWPPYEVRRLGWGYFTIYANLILKAGYSWVSAEAEDTMDGGVKGKLPLEWTLDFNGRGSQGRLRLKVRREKHGQEIEDEAQVEEVRRLWMRQRETDPDWVDPEA</sequence>
<dbReference type="EMBL" id="AMGV01000014">
    <property type="protein sequence ID" value="KEF53175.1"/>
    <property type="molecule type" value="Genomic_DNA"/>
</dbReference>
<evidence type="ECO:0000256" key="1">
    <source>
        <dbReference type="ARBA" id="ARBA00023242"/>
    </source>
</evidence>
<dbReference type="HOGENOM" id="CLU_069176_0_0_1"/>
<dbReference type="Pfam" id="PF03366">
    <property type="entry name" value="YEATS"/>
    <property type="match status" value="1"/>
</dbReference>
<dbReference type="GeneID" id="25285527"/>
<dbReference type="Proteomes" id="UP000027920">
    <property type="component" value="Unassembled WGS sequence"/>
</dbReference>
<protein>
    <recommendedName>
        <fullName evidence="3">YEATS domain-containing protein</fullName>
    </recommendedName>
</protein>
<dbReference type="GO" id="GO:0005634">
    <property type="term" value="C:nucleus"/>
    <property type="evidence" value="ECO:0007669"/>
    <property type="project" value="UniProtKB-SubCell"/>
</dbReference>
<dbReference type="OrthoDB" id="1630758at2759"/>